<evidence type="ECO:0000313" key="2">
    <source>
        <dbReference type="EMBL" id="WZV99132.1"/>
    </source>
</evidence>
<dbReference type="RefSeq" id="WP_342323688.1">
    <property type="nucleotide sequence ID" value="NZ_CP151800.1"/>
</dbReference>
<dbReference type="Proteomes" id="UP001466893">
    <property type="component" value="Chromosome"/>
</dbReference>
<keyword evidence="3" id="KW-1185">Reference proteome</keyword>
<reference evidence="2 3" key="1">
    <citation type="submission" date="2024-04" db="EMBL/GenBank/DDBJ databases">
        <title>Kosakonia calanthae sp. nov., a halophilic bacterium isolated from leaves of Calanthe tiplacata.</title>
        <authorList>
            <person name="Wu P."/>
        </authorList>
    </citation>
    <scope>NUCLEOTIDE SEQUENCE [LARGE SCALE GENOMIC DNA]</scope>
    <source>
        <strain evidence="2 3">BYX6</strain>
    </source>
</reference>
<gene>
    <name evidence="2" type="ORF">AAEY27_04330</name>
</gene>
<evidence type="ECO:0000313" key="3">
    <source>
        <dbReference type="Proteomes" id="UP001466893"/>
    </source>
</evidence>
<organism evidence="2 3">
    <name type="scientific">Kosakonia calanthes</name>
    <dbReference type="NCBI Taxonomy" id="3139408"/>
    <lineage>
        <taxon>Bacteria</taxon>
        <taxon>Pseudomonadati</taxon>
        <taxon>Pseudomonadota</taxon>
        <taxon>Gammaproteobacteria</taxon>
        <taxon>Enterobacterales</taxon>
        <taxon>Enterobacteriaceae</taxon>
        <taxon>Kosakonia</taxon>
    </lineage>
</organism>
<dbReference type="Pfam" id="PF13274">
    <property type="entry name" value="SocA_Panacea"/>
    <property type="match status" value="1"/>
</dbReference>
<proteinExistence type="predicted"/>
<dbReference type="InterPro" id="IPR025272">
    <property type="entry name" value="SocA_Panacea"/>
</dbReference>
<sequence>MASVIDAAKYILEKTGEITAMKLQKLTYYSQAWALVWDEEELFPEDFEAWANGPVNKCLYARHRGLFKVDQSIFSDGDTSKLSENQQDTIDKVLDFYGDKTAQWLSNLTHKEAPWLEARGESKPMASCSTAITKASMAEYYSSL</sequence>
<protein>
    <submittedName>
        <fullName evidence="2">Type II toxin-antitoxin system antitoxin SocA domain-containing protein</fullName>
    </submittedName>
</protein>
<evidence type="ECO:0000259" key="1">
    <source>
        <dbReference type="Pfam" id="PF13274"/>
    </source>
</evidence>
<feature type="domain" description="Antitoxin SocA-like Panacea" evidence="1">
    <location>
        <begin position="23"/>
        <end position="115"/>
    </location>
</feature>
<name>A0ABZ3B925_9ENTR</name>
<dbReference type="EMBL" id="CP151800">
    <property type="protein sequence ID" value="WZV99132.1"/>
    <property type="molecule type" value="Genomic_DNA"/>
</dbReference>
<accession>A0ABZ3B925</accession>